<reference evidence="1" key="3">
    <citation type="submission" date="2025-09" db="UniProtKB">
        <authorList>
            <consortium name="Ensembl"/>
        </authorList>
    </citation>
    <scope>IDENTIFICATION</scope>
</reference>
<evidence type="ECO:0000313" key="1">
    <source>
        <dbReference type="Ensembl" id="ENSCINP00000034514.1"/>
    </source>
</evidence>
<proteinExistence type="predicted"/>
<dbReference type="HOGENOM" id="CLU_3207342_0_0_1"/>
<organism evidence="1 2">
    <name type="scientific">Ciona intestinalis</name>
    <name type="common">Transparent sea squirt</name>
    <name type="synonym">Ascidia intestinalis</name>
    <dbReference type="NCBI Taxonomy" id="7719"/>
    <lineage>
        <taxon>Eukaryota</taxon>
        <taxon>Metazoa</taxon>
        <taxon>Chordata</taxon>
        <taxon>Tunicata</taxon>
        <taxon>Ascidiacea</taxon>
        <taxon>Phlebobranchia</taxon>
        <taxon>Cionidae</taxon>
        <taxon>Ciona</taxon>
    </lineage>
</organism>
<dbReference type="Ensembl" id="ENSCINT00000032627.1">
    <property type="protein sequence ID" value="ENSCINP00000034514.1"/>
    <property type="gene ID" value="ENSCING00000021840.1"/>
</dbReference>
<dbReference type="AlphaFoldDB" id="H2XXY0"/>
<sequence length="45" mass="4907">MAAFEGLLSECIFVPLDGSNTRNIEVLGLCFDLTRWLGTRGGGYI</sequence>
<evidence type="ECO:0000313" key="2">
    <source>
        <dbReference type="Proteomes" id="UP000008144"/>
    </source>
</evidence>
<keyword evidence="2" id="KW-1185">Reference proteome</keyword>
<reference evidence="1" key="2">
    <citation type="submission" date="2025-08" db="UniProtKB">
        <authorList>
            <consortium name="Ensembl"/>
        </authorList>
    </citation>
    <scope>IDENTIFICATION</scope>
</reference>
<dbReference type="Proteomes" id="UP000008144">
    <property type="component" value="Unassembled WGS sequence"/>
</dbReference>
<name>H2XXY0_CIOIN</name>
<dbReference type="InParanoid" id="H2XXY0"/>
<accession>H2XXY0</accession>
<protein>
    <submittedName>
        <fullName evidence="1">Uncharacterized protein</fullName>
    </submittedName>
</protein>
<reference evidence="2" key="1">
    <citation type="journal article" date="2002" name="Science">
        <title>The draft genome of Ciona intestinalis: insights into chordate and vertebrate origins.</title>
        <authorList>
            <person name="Dehal P."/>
            <person name="Satou Y."/>
            <person name="Campbell R.K."/>
            <person name="Chapman J."/>
            <person name="Degnan B."/>
            <person name="De Tomaso A."/>
            <person name="Davidson B."/>
            <person name="Di Gregorio A."/>
            <person name="Gelpke M."/>
            <person name="Goodstein D.M."/>
            <person name="Harafuji N."/>
            <person name="Hastings K.E."/>
            <person name="Ho I."/>
            <person name="Hotta K."/>
            <person name="Huang W."/>
            <person name="Kawashima T."/>
            <person name="Lemaire P."/>
            <person name="Martinez D."/>
            <person name="Meinertzhagen I.A."/>
            <person name="Necula S."/>
            <person name="Nonaka M."/>
            <person name="Putnam N."/>
            <person name="Rash S."/>
            <person name="Saiga H."/>
            <person name="Satake M."/>
            <person name="Terry A."/>
            <person name="Yamada L."/>
            <person name="Wang H.G."/>
            <person name="Awazu S."/>
            <person name="Azumi K."/>
            <person name="Boore J."/>
            <person name="Branno M."/>
            <person name="Chin-Bow S."/>
            <person name="DeSantis R."/>
            <person name="Doyle S."/>
            <person name="Francino P."/>
            <person name="Keys D.N."/>
            <person name="Haga S."/>
            <person name="Hayashi H."/>
            <person name="Hino K."/>
            <person name="Imai K.S."/>
            <person name="Inaba K."/>
            <person name="Kano S."/>
            <person name="Kobayashi K."/>
            <person name="Kobayashi M."/>
            <person name="Lee B.I."/>
            <person name="Makabe K.W."/>
            <person name="Manohar C."/>
            <person name="Matassi G."/>
            <person name="Medina M."/>
            <person name="Mochizuki Y."/>
            <person name="Mount S."/>
            <person name="Morishita T."/>
            <person name="Miura S."/>
            <person name="Nakayama A."/>
            <person name="Nishizaka S."/>
            <person name="Nomoto H."/>
            <person name="Ohta F."/>
            <person name="Oishi K."/>
            <person name="Rigoutsos I."/>
            <person name="Sano M."/>
            <person name="Sasaki A."/>
            <person name="Sasakura Y."/>
            <person name="Shoguchi E."/>
            <person name="Shin-i T."/>
            <person name="Spagnuolo A."/>
            <person name="Stainier D."/>
            <person name="Suzuki M.M."/>
            <person name="Tassy O."/>
            <person name="Takatori N."/>
            <person name="Tokuoka M."/>
            <person name="Yagi K."/>
            <person name="Yoshizaki F."/>
            <person name="Wada S."/>
            <person name="Zhang C."/>
            <person name="Hyatt P.D."/>
            <person name="Larimer F."/>
            <person name="Detter C."/>
            <person name="Doggett N."/>
            <person name="Glavina T."/>
            <person name="Hawkins T."/>
            <person name="Richardson P."/>
            <person name="Lucas S."/>
            <person name="Kohara Y."/>
            <person name="Levine M."/>
            <person name="Satoh N."/>
            <person name="Rokhsar D.S."/>
        </authorList>
    </citation>
    <scope>NUCLEOTIDE SEQUENCE [LARGE SCALE GENOMIC DNA]</scope>
</reference>